<feature type="transmembrane region" description="Helical" evidence="10">
    <location>
        <begin position="135"/>
        <end position="159"/>
    </location>
</feature>
<keyword evidence="4 10" id="KW-0812">Transmembrane</keyword>
<comment type="caution">
    <text evidence="13">The sequence shown here is derived from an EMBL/GenBank/DDBJ whole genome shotgun (WGS) entry which is preliminary data.</text>
</comment>
<reference evidence="13 14" key="1">
    <citation type="submission" date="2021-10" db="EMBL/GenBank/DDBJ databases">
        <title>Anaerobic single-cell dispensing facilitates the cultivation of human gut bacteria.</title>
        <authorList>
            <person name="Afrizal A."/>
        </authorList>
    </citation>
    <scope>NUCLEOTIDE SEQUENCE [LARGE SCALE GENOMIC DNA]</scope>
    <source>
        <strain evidence="13 14">CLA-AA-H224</strain>
    </source>
</reference>
<organism evidence="13 14">
    <name type="scientific">Anthropogastromicrobium aceti</name>
    <dbReference type="NCBI Taxonomy" id="2981768"/>
    <lineage>
        <taxon>Bacteria</taxon>
        <taxon>Bacillati</taxon>
        <taxon>Bacillota</taxon>
        <taxon>Clostridia</taxon>
        <taxon>Lachnospirales</taxon>
        <taxon>Lachnospiraceae</taxon>
        <taxon>Anthropogastromicrobium</taxon>
    </lineage>
</organism>
<name>A0AAE3E742_9FIRM</name>
<dbReference type="GO" id="GO:0015421">
    <property type="term" value="F:ABC-type oligopeptide transporter activity"/>
    <property type="evidence" value="ECO:0007669"/>
    <property type="project" value="TreeGrafter"/>
</dbReference>
<dbReference type="SMART" id="SM00382">
    <property type="entry name" value="AAA"/>
    <property type="match status" value="1"/>
</dbReference>
<dbReference type="FunFam" id="3.40.50.300:FF:000299">
    <property type="entry name" value="ABC transporter ATP-binding protein/permease"/>
    <property type="match status" value="1"/>
</dbReference>
<feature type="transmembrane region" description="Helical" evidence="10">
    <location>
        <begin position="256"/>
        <end position="277"/>
    </location>
</feature>
<dbReference type="PROSITE" id="PS50893">
    <property type="entry name" value="ABC_TRANSPORTER_2"/>
    <property type="match status" value="1"/>
</dbReference>
<protein>
    <submittedName>
        <fullName evidence="13">ABC transporter ATP-binding protein/permease</fullName>
    </submittedName>
</protein>
<evidence type="ECO:0000256" key="8">
    <source>
        <dbReference type="ARBA" id="ARBA00022989"/>
    </source>
</evidence>
<feature type="domain" description="ABC transmembrane type-1" evidence="12">
    <location>
        <begin position="28"/>
        <end position="309"/>
    </location>
</feature>
<dbReference type="AlphaFoldDB" id="A0AAE3E742"/>
<evidence type="ECO:0000256" key="1">
    <source>
        <dbReference type="ARBA" id="ARBA00004651"/>
    </source>
</evidence>
<dbReference type="InterPro" id="IPR027417">
    <property type="entry name" value="P-loop_NTPase"/>
</dbReference>
<dbReference type="Pfam" id="PF00664">
    <property type="entry name" value="ABC_membrane"/>
    <property type="match status" value="1"/>
</dbReference>
<keyword evidence="5" id="KW-0547">Nucleotide-binding</keyword>
<dbReference type="InterPro" id="IPR017871">
    <property type="entry name" value="ABC_transporter-like_CS"/>
</dbReference>
<dbReference type="SUPFAM" id="SSF52540">
    <property type="entry name" value="P-loop containing nucleoside triphosphate hydrolases"/>
    <property type="match status" value="1"/>
</dbReference>
<keyword evidence="7 13" id="KW-0067">ATP-binding</keyword>
<dbReference type="RefSeq" id="WP_308732552.1">
    <property type="nucleotide sequence ID" value="NZ_JAJEQN010000065.1"/>
</dbReference>
<dbReference type="InterPro" id="IPR003439">
    <property type="entry name" value="ABC_transporter-like_ATP-bd"/>
</dbReference>
<dbReference type="Proteomes" id="UP001198200">
    <property type="component" value="Unassembled WGS sequence"/>
</dbReference>
<keyword evidence="6" id="KW-0788">Thiol protease</keyword>
<dbReference type="PANTHER" id="PTHR43394">
    <property type="entry name" value="ATP-DEPENDENT PERMEASE MDL1, MITOCHONDRIAL"/>
    <property type="match status" value="1"/>
</dbReference>
<dbReference type="SUPFAM" id="SSF90123">
    <property type="entry name" value="ABC transporter transmembrane region"/>
    <property type="match status" value="1"/>
</dbReference>
<feature type="domain" description="ABC transporter" evidence="11">
    <location>
        <begin position="342"/>
        <end position="558"/>
    </location>
</feature>
<keyword evidence="3" id="KW-1003">Cell membrane</keyword>
<evidence type="ECO:0000313" key="13">
    <source>
        <dbReference type="EMBL" id="MCC2223036.1"/>
    </source>
</evidence>
<dbReference type="GO" id="GO:0005524">
    <property type="term" value="F:ATP binding"/>
    <property type="evidence" value="ECO:0007669"/>
    <property type="project" value="UniProtKB-KW"/>
</dbReference>
<comment type="subcellular location">
    <subcellularLocation>
        <location evidence="1">Cell membrane</location>
        <topology evidence="1">Multi-pass membrane protein</topology>
    </subcellularLocation>
</comment>
<sequence length="558" mass="61580">MKRKFSYSIGEMNRRLLAIGKSIRGYLVISTLSSIIGALAHMGLMGFGALWLLAAAGFCGNFALYGILTVGCAILIAVSRYLEGVFSHMGAYGILAKMRVQLFDSIDRVAPAWLIGRETGDLMNIAVSDIETLEFFFAHTIGPMFTVILLPLTTVILAFCVNPLYAWVLIPIYLMISVVLPFSALKAGRGIGMRYRERLGILKSKILESVYSIRDIQIFGAGERKAEEIQRANDEVNHASFWLTLHRQTVASFPNFFVYLARILILVCAGVLASRGINNPVGTIALSFAATASLSSTFNLTFVVTSLLETYGAAERIFQIEDTLPETTEPESPVSCGEIQTIEFRDVSFSYPGTEKKILDHMNLIIKKGDQIGIEGESGAGKSTILRLLLRFYAPSEGQILLNGIPSEKISFAELHKRIAFLEQDTYLFDDTIAANIAVAKPSATSEEIRLAAKRAGIDDFIETLPDGYDTDMGQMNARLSGGERQRIGIARIFLRNPDICLMDEPSSALDALHEKEMLHTLQTEYADKTILLISHRSSTLTGCNRILKMQDKTVKEK</sequence>
<dbReference type="GO" id="GO:0008234">
    <property type="term" value="F:cysteine-type peptidase activity"/>
    <property type="evidence" value="ECO:0007669"/>
    <property type="project" value="UniProtKB-KW"/>
</dbReference>
<dbReference type="Pfam" id="PF00005">
    <property type="entry name" value="ABC_tran"/>
    <property type="match status" value="1"/>
</dbReference>
<keyword evidence="14" id="KW-1185">Reference proteome</keyword>
<dbReference type="GO" id="GO:0005886">
    <property type="term" value="C:plasma membrane"/>
    <property type="evidence" value="ECO:0007669"/>
    <property type="project" value="UniProtKB-SubCell"/>
</dbReference>
<evidence type="ECO:0000256" key="9">
    <source>
        <dbReference type="ARBA" id="ARBA00023136"/>
    </source>
</evidence>
<proteinExistence type="predicted"/>
<evidence type="ECO:0000256" key="6">
    <source>
        <dbReference type="ARBA" id="ARBA00022807"/>
    </source>
</evidence>
<dbReference type="PANTHER" id="PTHR43394:SF1">
    <property type="entry name" value="ATP-BINDING CASSETTE SUB-FAMILY B MEMBER 10, MITOCHONDRIAL"/>
    <property type="match status" value="1"/>
</dbReference>
<dbReference type="Gene3D" id="3.40.50.300">
    <property type="entry name" value="P-loop containing nucleotide triphosphate hydrolases"/>
    <property type="match status" value="1"/>
</dbReference>
<evidence type="ECO:0000259" key="12">
    <source>
        <dbReference type="PROSITE" id="PS50929"/>
    </source>
</evidence>
<gene>
    <name evidence="13" type="ORF">LKD48_15645</name>
</gene>
<dbReference type="EMBL" id="JAJEQN010000065">
    <property type="protein sequence ID" value="MCC2223036.1"/>
    <property type="molecule type" value="Genomic_DNA"/>
</dbReference>
<evidence type="ECO:0000259" key="11">
    <source>
        <dbReference type="PROSITE" id="PS50893"/>
    </source>
</evidence>
<dbReference type="InterPro" id="IPR003593">
    <property type="entry name" value="AAA+_ATPase"/>
</dbReference>
<evidence type="ECO:0000256" key="10">
    <source>
        <dbReference type="SAM" id="Phobius"/>
    </source>
</evidence>
<accession>A0AAE3E742</accession>
<feature type="transmembrane region" description="Helical" evidence="10">
    <location>
        <begin position="165"/>
        <end position="185"/>
    </location>
</feature>
<evidence type="ECO:0000256" key="3">
    <source>
        <dbReference type="ARBA" id="ARBA00022475"/>
    </source>
</evidence>
<feature type="transmembrane region" description="Helical" evidence="10">
    <location>
        <begin position="283"/>
        <end position="308"/>
    </location>
</feature>
<dbReference type="Gene3D" id="1.20.1560.10">
    <property type="entry name" value="ABC transporter type 1, transmembrane domain"/>
    <property type="match status" value="1"/>
</dbReference>
<keyword evidence="2" id="KW-0813">Transport</keyword>
<keyword evidence="6" id="KW-0378">Hydrolase</keyword>
<dbReference type="PROSITE" id="PS50929">
    <property type="entry name" value="ABC_TM1F"/>
    <property type="match status" value="1"/>
</dbReference>
<feature type="transmembrane region" description="Helical" evidence="10">
    <location>
        <begin position="50"/>
        <end position="78"/>
    </location>
</feature>
<dbReference type="InterPro" id="IPR039421">
    <property type="entry name" value="Type_1_exporter"/>
</dbReference>
<keyword evidence="9 10" id="KW-0472">Membrane</keyword>
<evidence type="ECO:0000256" key="7">
    <source>
        <dbReference type="ARBA" id="ARBA00022840"/>
    </source>
</evidence>
<dbReference type="GO" id="GO:0016887">
    <property type="term" value="F:ATP hydrolysis activity"/>
    <property type="evidence" value="ECO:0007669"/>
    <property type="project" value="InterPro"/>
</dbReference>
<evidence type="ECO:0000256" key="5">
    <source>
        <dbReference type="ARBA" id="ARBA00022741"/>
    </source>
</evidence>
<keyword evidence="8 10" id="KW-1133">Transmembrane helix</keyword>
<evidence type="ECO:0000256" key="4">
    <source>
        <dbReference type="ARBA" id="ARBA00022692"/>
    </source>
</evidence>
<evidence type="ECO:0000256" key="2">
    <source>
        <dbReference type="ARBA" id="ARBA00022448"/>
    </source>
</evidence>
<dbReference type="InterPro" id="IPR036640">
    <property type="entry name" value="ABC1_TM_sf"/>
</dbReference>
<keyword evidence="6" id="KW-0645">Protease</keyword>
<dbReference type="PROSITE" id="PS00211">
    <property type="entry name" value="ABC_TRANSPORTER_1"/>
    <property type="match status" value="1"/>
</dbReference>
<dbReference type="InterPro" id="IPR011527">
    <property type="entry name" value="ABC1_TM_dom"/>
</dbReference>
<feature type="transmembrane region" description="Helical" evidence="10">
    <location>
        <begin position="23"/>
        <end position="44"/>
    </location>
</feature>
<evidence type="ECO:0000313" key="14">
    <source>
        <dbReference type="Proteomes" id="UP001198200"/>
    </source>
</evidence>